<keyword evidence="3" id="KW-1185">Reference proteome</keyword>
<accession>A0A427U0X5</accession>
<proteinExistence type="predicted"/>
<dbReference type="RefSeq" id="WP_125322476.1">
    <property type="nucleotide sequence ID" value="NZ_AP024890.1"/>
</dbReference>
<evidence type="ECO:0000313" key="2">
    <source>
        <dbReference type="EMBL" id="RSD30300.1"/>
    </source>
</evidence>
<evidence type="ECO:0000256" key="1">
    <source>
        <dbReference type="SAM" id="Phobius"/>
    </source>
</evidence>
<evidence type="ECO:0008006" key="4">
    <source>
        <dbReference type="Google" id="ProtNLM"/>
    </source>
</evidence>
<dbReference type="AlphaFoldDB" id="A0A427U0X5"/>
<protein>
    <recommendedName>
        <fullName evidence="4">Type III secretion system protein</fullName>
    </recommendedName>
</protein>
<organism evidence="2 3">
    <name type="scientific">Vibrio pectenicida</name>
    <dbReference type="NCBI Taxonomy" id="62763"/>
    <lineage>
        <taxon>Bacteria</taxon>
        <taxon>Pseudomonadati</taxon>
        <taxon>Pseudomonadota</taxon>
        <taxon>Gammaproteobacteria</taxon>
        <taxon>Vibrionales</taxon>
        <taxon>Vibrionaceae</taxon>
        <taxon>Vibrio</taxon>
    </lineage>
</organism>
<keyword evidence="1" id="KW-0812">Transmembrane</keyword>
<keyword evidence="1" id="KW-0472">Membrane</keyword>
<gene>
    <name evidence="2" type="ORF">EJA03_14630</name>
</gene>
<evidence type="ECO:0000313" key="3">
    <source>
        <dbReference type="Proteomes" id="UP000269041"/>
    </source>
</evidence>
<sequence length="334" mass="35535">MSSIENTLALSAFNVEGASNVTSNQVSPEAAKASTLKMASLLSMLTDGKVTQVPDSLNEALVVLAQNPSKENQKAVNNIINEYVPASVNSEKMADITASYGKVMDDVLLSKLPGYSSFDPVTTEVTFTSSAGSSSAVSLSDLLAMLLAIIAQEGRTRNSVMASNIDVGVANMDNAKALADKVCGDAMLKLGIAIGIAVTTMVFSTGIMVSTAKPKVMKDKHMANTSGEYKSAADLKQKNPKLYDEKSAILQQDKLHKNQFMQQSNQAAGQMGNQGTEMMAAQDKQEQDEIKASNDLQMKLAEQLPEFLKNLAESLRNLLATLEAAAKTGLATNR</sequence>
<name>A0A427U0X5_9VIBR</name>
<dbReference type="Proteomes" id="UP000269041">
    <property type="component" value="Unassembled WGS sequence"/>
</dbReference>
<dbReference type="EMBL" id="RSFA01000073">
    <property type="protein sequence ID" value="RSD30300.1"/>
    <property type="molecule type" value="Genomic_DNA"/>
</dbReference>
<feature type="transmembrane region" description="Helical" evidence="1">
    <location>
        <begin position="190"/>
        <end position="212"/>
    </location>
</feature>
<reference evidence="2 3" key="1">
    <citation type="submission" date="2018-12" db="EMBL/GenBank/DDBJ databases">
        <title>Genomic taxonomy of the Vibrionaceae family.</title>
        <authorList>
            <person name="Gomez-Gil B."/>
            <person name="Enciso-Ibarra K."/>
        </authorList>
    </citation>
    <scope>NUCLEOTIDE SEQUENCE [LARGE SCALE GENOMIC DNA]</scope>
    <source>
        <strain evidence="2 3">CAIM 594</strain>
    </source>
</reference>
<dbReference type="OrthoDB" id="5863988at2"/>
<comment type="caution">
    <text evidence="2">The sequence shown here is derived from an EMBL/GenBank/DDBJ whole genome shotgun (WGS) entry which is preliminary data.</text>
</comment>
<keyword evidence="1" id="KW-1133">Transmembrane helix</keyword>